<gene>
    <name evidence="1" type="ORF">TTHERM_001576269</name>
</gene>
<proteinExistence type="predicted"/>
<sequence length="122" mass="14346">MNYFYLIKQRENKVGNEGSIALSEGLSKCQNLRELKLYINCIEITIEGYQKIDQCLSGLVNLLNFECFLLNQSELLKSQDILNCKNIKVISCFFPYKKTEFFLNRHINKAKKIKRLVKFIKN</sequence>
<dbReference type="AlphaFoldDB" id="W7X297"/>
<keyword evidence="2" id="KW-1185">Reference proteome</keyword>
<evidence type="ECO:0000313" key="2">
    <source>
        <dbReference type="Proteomes" id="UP000009168"/>
    </source>
</evidence>
<dbReference type="GeneID" id="24442471"/>
<dbReference type="Gene3D" id="3.80.10.10">
    <property type="entry name" value="Ribonuclease Inhibitor"/>
    <property type="match status" value="1"/>
</dbReference>
<accession>W7X297</accession>
<name>W7X297_TETTS</name>
<evidence type="ECO:0008006" key="3">
    <source>
        <dbReference type="Google" id="ProtNLM"/>
    </source>
</evidence>
<dbReference type="Proteomes" id="UP000009168">
    <property type="component" value="Unassembled WGS sequence"/>
</dbReference>
<dbReference type="EMBL" id="GG662623">
    <property type="protein sequence ID" value="EWS73320.1"/>
    <property type="molecule type" value="Genomic_DNA"/>
</dbReference>
<protein>
    <recommendedName>
        <fullName evidence="3">Kinase domain protein</fullName>
    </recommendedName>
</protein>
<dbReference type="InParanoid" id="W7X297"/>
<dbReference type="SUPFAM" id="SSF52047">
    <property type="entry name" value="RNI-like"/>
    <property type="match status" value="1"/>
</dbReference>
<dbReference type="InterPro" id="IPR032675">
    <property type="entry name" value="LRR_dom_sf"/>
</dbReference>
<reference evidence="2" key="1">
    <citation type="journal article" date="2006" name="PLoS Biol.">
        <title>Macronuclear genome sequence of the ciliate Tetrahymena thermophila, a model eukaryote.</title>
        <authorList>
            <person name="Eisen J.A."/>
            <person name="Coyne R.S."/>
            <person name="Wu M."/>
            <person name="Wu D."/>
            <person name="Thiagarajan M."/>
            <person name="Wortman J.R."/>
            <person name="Badger J.H."/>
            <person name="Ren Q."/>
            <person name="Amedeo P."/>
            <person name="Jones K.M."/>
            <person name="Tallon L.J."/>
            <person name="Delcher A.L."/>
            <person name="Salzberg S.L."/>
            <person name="Silva J.C."/>
            <person name="Haas B.J."/>
            <person name="Majoros W.H."/>
            <person name="Farzad M."/>
            <person name="Carlton J.M."/>
            <person name="Smith R.K. Jr."/>
            <person name="Garg J."/>
            <person name="Pearlman R.E."/>
            <person name="Karrer K.M."/>
            <person name="Sun L."/>
            <person name="Manning G."/>
            <person name="Elde N.C."/>
            <person name="Turkewitz A.P."/>
            <person name="Asai D.J."/>
            <person name="Wilkes D.E."/>
            <person name="Wang Y."/>
            <person name="Cai H."/>
            <person name="Collins K."/>
            <person name="Stewart B.A."/>
            <person name="Lee S.R."/>
            <person name="Wilamowska K."/>
            <person name="Weinberg Z."/>
            <person name="Ruzzo W.L."/>
            <person name="Wloga D."/>
            <person name="Gaertig J."/>
            <person name="Frankel J."/>
            <person name="Tsao C.-C."/>
            <person name="Gorovsky M.A."/>
            <person name="Keeling P.J."/>
            <person name="Waller R.F."/>
            <person name="Patron N.J."/>
            <person name="Cherry J.M."/>
            <person name="Stover N.A."/>
            <person name="Krieger C.J."/>
            <person name="del Toro C."/>
            <person name="Ryder H.F."/>
            <person name="Williamson S.C."/>
            <person name="Barbeau R.A."/>
            <person name="Hamilton E.P."/>
            <person name="Orias E."/>
        </authorList>
    </citation>
    <scope>NUCLEOTIDE SEQUENCE [LARGE SCALE GENOMIC DNA]</scope>
    <source>
        <strain evidence="2">SB210</strain>
    </source>
</reference>
<evidence type="ECO:0000313" key="1">
    <source>
        <dbReference type="EMBL" id="EWS73320.1"/>
    </source>
</evidence>
<dbReference type="KEGG" id="tet:TTHERM_001576269"/>
<organism evidence="1 2">
    <name type="scientific">Tetrahymena thermophila (strain SB210)</name>
    <dbReference type="NCBI Taxonomy" id="312017"/>
    <lineage>
        <taxon>Eukaryota</taxon>
        <taxon>Sar</taxon>
        <taxon>Alveolata</taxon>
        <taxon>Ciliophora</taxon>
        <taxon>Intramacronucleata</taxon>
        <taxon>Oligohymenophorea</taxon>
        <taxon>Hymenostomatida</taxon>
        <taxon>Tetrahymenina</taxon>
        <taxon>Tetrahymenidae</taxon>
        <taxon>Tetrahymena</taxon>
    </lineage>
</organism>
<dbReference type="OrthoDB" id="303338at2759"/>
<dbReference type="RefSeq" id="XP_012654145.1">
    <property type="nucleotide sequence ID" value="XM_012798691.1"/>
</dbReference>